<evidence type="ECO:0000259" key="12">
    <source>
        <dbReference type="SMART" id="SM01144"/>
    </source>
</evidence>
<dbReference type="Pfam" id="PF03942">
    <property type="entry name" value="DTW"/>
    <property type="match status" value="1"/>
</dbReference>
<name>A0A2H8TQ30_9HEMI</name>
<comment type="function">
    <text evidence="7">Catalyzes the formation of 3-(3-amino-3-carboxypropyl)uridine (acp3U) at position 20 in the D-loop of several cytoplasmic tRNAs (acp3U(20)).</text>
</comment>
<evidence type="ECO:0000256" key="6">
    <source>
        <dbReference type="ARBA" id="ARBA00023242"/>
    </source>
</evidence>
<gene>
    <name evidence="13" type="primary">DTWD1</name>
</gene>
<dbReference type="SMART" id="SM01144">
    <property type="entry name" value="DTW"/>
    <property type="match status" value="1"/>
</dbReference>
<dbReference type="GO" id="GO:0006400">
    <property type="term" value="P:tRNA modification"/>
    <property type="evidence" value="ECO:0007669"/>
    <property type="project" value="TreeGrafter"/>
</dbReference>
<dbReference type="PANTHER" id="PTHR15627">
    <property type="entry name" value="NATURAL KILLER CELL-SPECIFIC ANTIGEN KLIP1"/>
    <property type="match status" value="1"/>
</dbReference>
<evidence type="ECO:0000313" key="13">
    <source>
        <dbReference type="EMBL" id="MBW16297.1"/>
    </source>
</evidence>
<organism evidence="13">
    <name type="scientific">Melanaphis sacchari</name>
    <dbReference type="NCBI Taxonomy" id="742174"/>
    <lineage>
        <taxon>Eukaryota</taxon>
        <taxon>Metazoa</taxon>
        <taxon>Ecdysozoa</taxon>
        <taxon>Arthropoda</taxon>
        <taxon>Hexapoda</taxon>
        <taxon>Insecta</taxon>
        <taxon>Pterygota</taxon>
        <taxon>Neoptera</taxon>
        <taxon>Paraneoptera</taxon>
        <taxon>Hemiptera</taxon>
        <taxon>Sternorrhyncha</taxon>
        <taxon>Aphidomorpha</taxon>
        <taxon>Aphidoidea</taxon>
        <taxon>Aphididae</taxon>
        <taxon>Aphidini</taxon>
        <taxon>Melanaphis</taxon>
    </lineage>
</organism>
<proteinExistence type="inferred from homology"/>
<evidence type="ECO:0000256" key="10">
    <source>
        <dbReference type="ARBA" id="ARBA00042508"/>
    </source>
</evidence>
<evidence type="ECO:0000256" key="4">
    <source>
        <dbReference type="ARBA" id="ARBA00022691"/>
    </source>
</evidence>
<dbReference type="OrthoDB" id="3173at2759"/>
<evidence type="ECO:0000256" key="3">
    <source>
        <dbReference type="ARBA" id="ARBA00022679"/>
    </source>
</evidence>
<evidence type="ECO:0000256" key="9">
    <source>
        <dbReference type="ARBA" id="ARBA00039242"/>
    </source>
</evidence>
<keyword evidence="3" id="KW-0808">Transferase</keyword>
<sequence>MNPFEGLEISDDWQALFNINERQPCRKCSKSRKYFCYTCYTLNADVENIKIPMLELPFKIDIIKHSREIAGKSTAIHAALLAPNDVTIYIYPDMPRYTEDDKVILVYPGKSAVTLQDFYSSKKKQEDSAEYNKNKTASKLITHALFIDSTWNQSNGILKDPIISGLPCIKLQIRLSQFWRHQKGSPRWFLATIEAIHQLLVEFTEADVKTNEPLKNYDNMLFFFRFMYEKIHQLYEHDKLKSYRRPMNV</sequence>
<evidence type="ECO:0000256" key="1">
    <source>
        <dbReference type="ARBA" id="ARBA00004123"/>
    </source>
</evidence>
<evidence type="ECO:0000256" key="11">
    <source>
        <dbReference type="ARBA" id="ARBA00048718"/>
    </source>
</evidence>
<keyword evidence="4" id="KW-0949">S-adenosyl-L-methionine</keyword>
<dbReference type="AlphaFoldDB" id="A0A2H8TQ30"/>
<dbReference type="EC" id="2.5.1.25" evidence="2"/>
<protein>
    <recommendedName>
        <fullName evidence="9">tRNA-uridine aminocarboxypropyltransferase 1</fullName>
        <ecNumber evidence="2">2.5.1.25</ecNumber>
    </recommendedName>
    <alternativeName>
        <fullName evidence="10">DTW domain-containing protein 1</fullName>
    </alternativeName>
</protein>
<comment type="similarity">
    <text evidence="8">Belongs to the TDD superfamily. DTWD1 family.</text>
</comment>
<reference evidence="13" key="1">
    <citation type="submission" date="2017-10" db="EMBL/GenBank/DDBJ databases">
        <title>Transcriptome Assembly of Sugarcane Aphid Adults.</title>
        <authorList>
            <person name="Scully E.D."/>
            <person name="Palmer N.A."/>
            <person name="Geib S.M."/>
            <person name="Sarath G."/>
            <person name="Sattler S.E."/>
        </authorList>
    </citation>
    <scope>NUCLEOTIDE SEQUENCE</scope>
    <source>
        <tissue evidence="13">Whole body</tissue>
    </source>
</reference>
<dbReference type="PANTHER" id="PTHR15627:SF8">
    <property type="entry name" value="TRNA-URIDINE AMINOCARBOXYPROPYLTRANSFERASE 1"/>
    <property type="match status" value="1"/>
</dbReference>
<keyword evidence="6" id="KW-0539">Nucleus</keyword>
<dbReference type="GO" id="GO:0016432">
    <property type="term" value="F:tRNA-uridine aminocarboxypropyltransferase activity"/>
    <property type="evidence" value="ECO:0007669"/>
    <property type="project" value="UniProtKB-EC"/>
</dbReference>
<keyword evidence="5" id="KW-0819">tRNA processing</keyword>
<comment type="catalytic activity">
    <reaction evidence="11">
        <text>a uridine in tRNA + S-adenosyl-L-methionine = a 3-[(3S)-3-amino-3-carboxypropyl]uridine in tRNA + S-methyl-5'-thioadenosine + H(+)</text>
        <dbReference type="Rhea" id="RHEA:62432"/>
        <dbReference type="Rhea" id="RHEA-COMP:13339"/>
        <dbReference type="Rhea" id="RHEA-COMP:16092"/>
        <dbReference type="ChEBI" id="CHEBI:15378"/>
        <dbReference type="ChEBI" id="CHEBI:17509"/>
        <dbReference type="ChEBI" id="CHEBI:59789"/>
        <dbReference type="ChEBI" id="CHEBI:65315"/>
        <dbReference type="ChEBI" id="CHEBI:82930"/>
        <dbReference type="EC" id="2.5.1.25"/>
    </reaction>
</comment>
<dbReference type="InterPro" id="IPR005636">
    <property type="entry name" value="DTW"/>
</dbReference>
<evidence type="ECO:0000256" key="5">
    <source>
        <dbReference type="ARBA" id="ARBA00022694"/>
    </source>
</evidence>
<feature type="domain" description="DTW" evidence="12">
    <location>
        <begin position="32"/>
        <end position="236"/>
    </location>
</feature>
<accession>A0A2H8TQ30</accession>
<evidence type="ECO:0000256" key="8">
    <source>
        <dbReference type="ARBA" id="ARBA00038290"/>
    </source>
</evidence>
<dbReference type="GO" id="GO:0005634">
    <property type="term" value="C:nucleus"/>
    <property type="evidence" value="ECO:0007669"/>
    <property type="project" value="UniProtKB-SubCell"/>
</dbReference>
<evidence type="ECO:0000256" key="7">
    <source>
        <dbReference type="ARBA" id="ARBA00037050"/>
    </source>
</evidence>
<evidence type="ECO:0000256" key="2">
    <source>
        <dbReference type="ARBA" id="ARBA00012386"/>
    </source>
</evidence>
<comment type="subcellular location">
    <subcellularLocation>
        <location evidence="1">Nucleus</location>
    </subcellularLocation>
</comment>
<dbReference type="EMBL" id="GFXV01004492">
    <property type="protein sequence ID" value="MBW16297.1"/>
    <property type="molecule type" value="Transcribed_RNA"/>
</dbReference>
<dbReference type="InterPro" id="IPR051521">
    <property type="entry name" value="tRNA_Mod/Golgi_Maint"/>
</dbReference>